<proteinExistence type="predicted"/>
<reference evidence="3 4" key="1">
    <citation type="journal article" date="2021" name="Comput. Struct. Biotechnol. J.">
        <title>De novo genome assembly of the potent medicinal plant Rehmannia glutinosa using nanopore technology.</title>
        <authorList>
            <person name="Ma L."/>
            <person name="Dong C."/>
            <person name="Song C."/>
            <person name="Wang X."/>
            <person name="Zheng X."/>
            <person name="Niu Y."/>
            <person name="Chen S."/>
            <person name="Feng W."/>
        </authorList>
    </citation>
    <scope>NUCLEOTIDE SEQUENCE [LARGE SCALE GENOMIC DNA]</scope>
    <source>
        <strain evidence="3">DH-2019</strain>
    </source>
</reference>
<evidence type="ECO:0000259" key="2">
    <source>
        <dbReference type="Pfam" id="PF14392"/>
    </source>
</evidence>
<dbReference type="PANTHER" id="PTHR31286:SF153">
    <property type="entry name" value="DUF4283 DOMAIN PROTEIN"/>
    <property type="match status" value="1"/>
</dbReference>
<evidence type="ECO:0000259" key="1">
    <source>
        <dbReference type="Pfam" id="PF14111"/>
    </source>
</evidence>
<comment type="caution">
    <text evidence="3">The sequence shown here is derived from an EMBL/GenBank/DDBJ whole genome shotgun (WGS) entry which is preliminary data.</text>
</comment>
<evidence type="ECO:0008006" key="5">
    <source>
        <dbReference type="Google" id="ProtNLM"/>
    </source>
</evidence>
<dbReference type="EMBL" id="JABTTQ020003506">
    <property type="protein sequence ID" value="KAK6115860.1"/>
    <property type="molecule type" value="Genomic_DNA"/>
</dbReference>
<sequence length="223" mass="26121">MANLSLFEYENDGIVFEAEADGGGTYEKILCLVGKFISERNVNFNTMKQRMTAIWRPIKGLTVKDIGNQQFMFQFYHAQDLKRVMDGGPWDFDNLRLMLVQVGRQLGDFIGNFLEYDPRSSNSIWKTFMRIKVGVDVRLPLKRCKKVKLQGEDWYVVNFMYERLGSFCFVCGMLSYIDLFCEKRVELLDGKPVKEWGPSLRANNRRNIDTSGERWFIEDRDND</sequence>
<evidence type="ECO:0000313" key="4">
    <source>
        <dbReference type="Proteomes" id="UP001318860"/>
    </source>
</evidence>
<accession>A0ABR0U0Y8</accession>
<protein>
    <recommendedName>
        <fullName evidence="5">DUF4283 domain-containing protein</fullName>
    </recommendedName>
</protein>
<gene>
    <name evidence="3" type="ORF">DH2020_008129</name>
</gene>
<keyword evidence="4" id="KW-1185">Reference proteome</keyword>
<organism evidence="3 4">
    <name type="scientific">Rehmannia glutinosa</name>
    <name type="common">Chinese foxglove</name>
    <dbReference type="NCBI Taxonomy" id="99300"/>
    <lineage>
        <taxon>Eukaryota</taxon>
        <taxon>Viridiplantae</taxon>
        <taxon>Streptophyta</taxon>
        <taxon>Embryophyta</taxon>
        <taxon>Tracheophyta</taxon>
        <taxon>Spermatophyta</taxon>
        <taxon>Magnoliopsida</taxon>
        <taxon>eudicotyledons</taxon>
        <taxon>Gunneridae</taxon>
        <taxon>Pentapetalae</taxon>
        <taxon>asterids</taxon>
        <taxon>lamiids</taxon>
        <taxon>Lamiales</taxon>
        <taxon>Orobanchaceae</taxon>
        <taxon>Rehmannieae</taxon>
        <taxon>Rehmannia</taxon>
    </lineage>
</organism>
<dbReference type="Proteomes" id="UP001318860">
    <property type="component" value="Unassembled WGS sequence"/>
</dbReference>
<feature type="domain" description="DUF4283" evidence="1">
    <location>
        <begin position="30"/>
        <end position="101"/>
    </location>
</feature>
<dbReference type="Pfam" id="PF14111">
    <property type="entry name" value="DUF4283"/>
    <property type="match status" value="1"/>
</dbReference>
<dbReference type="InterPro" id="IPR025558">
    <property type="entry name" value="DUF4283"/>
</dbReference>
<dbReference type="InterPro" id="IPR040256">
    <property type="entry name" value="At4g02000-like"/>
</dbReference>
<evidence type="ECO:0000313" key="3">
    <source>
        <dbReference type="EMBL" id="KAK6115860.1"/>
    </source>
</evidence>
<name>A0ABR0U0Y8_REHGL</name>
<feature type="domain" description="Zinc knuckle CX2CX4HX4C" evidence="2">
    <location>
        <begin position="135"/>
        <end position="182"/>
    </location>
</feature>
<dbReference type="Pfam" id="PF14392">
    <property type="entry name" value="zf-CCHC_4"/>
    <property type="match status" value="1"/>
</dbReference>
<dbReference type="InterPro" id="IPR025836">
    <property type="entry name" value="Zn_knuckle_CX2CX4HX4C"/>
</dbReference>
<dbReference type="PANTHER" id="PTHR31286">
    <property type="entry name" value="GLYCINE-RICH CELL WALL STRUCTURAL PROTEIN 1.8-LIKE"/>
    <property type="match status" value="1"/>
</dbReference>